<evidence type="ECO:0000313" key="1">
    <source>
        <dbReference type="EMBL" id="ACV28750.1"/>
    </source>
</evidence>
<dbReference type="HOGENOM" id="CLU_3211670_0_0_9"/>
<dbReference type="KEGG" id="apr:Apre_0718"/>
<dbReference type="RefSeq" id="WP_015777654.1">
    <property type="nucleotide sequence ID" value="NC_013171.1"/>
</dbReference>
<dbReference type="Proteomes" id="UP000002294">
    <property type="component" value="Chromosome"/>
</dbReference>
<gene>
    <name evidence="1" type="ordered locus">Apre_0718</name>
</gene>
<protein>
    <submittedName>
        <fullName evidence="1">Uncharacterized protein</fullName>
    </submittedName>
</protein>
<accession>C7RGY9</accession>
<reference evidence="1 2" key="1">
    <citation type="journal article" date="2009" name="Stand. Genomic Sci.">
        <title>Complete genome sequence of Anaerococcus prevotii type strain (PC1).</title>
        <authorList>
            <person name="Labutti K."/>
            <person name="Pukall R."/>
            <person name="Steenblock K."/>
            <person name="Glavina Del Rio T."/>
            <person name="Tice H."/>
            <person name="Copeland A."/>
            <person name="Cheng J.F."/>
            <person name="Lucas S."/>
            <person name="Chen F."/>
            <person name="Nolan M."/>
            <person name="Bruce D."/>
            <person name="Goodwin L."/>
            <person name="Pitluck S."/>
            <person name="Ivanova N."/>
            <person name="Mavromatis K."/>
            <person name="Ovchinnikova G."/>
            <person name="Pati A."/>
            <person name="Chen A."/>
            <person name="Palaniappan K."/>
            <person name="Land M."/>
            <person name="Hauser L."/>
            <person name="Chang Y.J."/>
            <person name="Jeffries C.D."/>
            <person name="Chain P."/>
            <person name="Saunders E."/>
            <person name="Brettin T."/>
            <person name="Detter J.C."/>
            <person name="Han C."/>
            <person name="Goker M."/>
            <person name="Bristow J."/>
            <person name="Eisen J.A."/>
            <person name="Markowitz V."/>
            <person name="Hugenholtz P."/>
            <person name="Kyrpides N.C."/>
            <person name="Klenk H.P."/>
            <person name="Lapidus A."/>
        </authorList>
    </citation>
    <scope>NUCLEOTIDE SEQUENCE [LARGE SCALE GENOMIC DNA]</scope>
    <source>
        <strain evidence="2">ATCC 9321 / DSM 20548 / JCM 6508 / NCTC 11806 / PC1</strain>
    </source>
</reference>
<sequence>MNIRELVINNANAKYPNNDYVSGRVEKELHYFEKNKWFKDIEII</sequence>
<dbReference type="EMBL" id="CP001708">
    <property type="protein sequence ID" value="ACV28750.1"/>
    <property type="molecule type" value="Genomic_DNA"/>
</dbReference>
<evidence type="ECO:0000313" key="2">
    <source>
        <dbReference type="Proteomes" id="UP000002294"/>
    </source>
</evidence>
<proteinExistence type="predicted"/>
<dbReference type="STRING" id="525919.Apre_0718"/>
<organism evidence="1 2">
    <name type="scientific">Anaerococcus prevotii (strain ATCC 9321 / DSM 20548 / JCM 6508 / NCTC 11806 / PC1)</name>
    <name type="common">Peptostreptococcus prevotii</name>
    <name type="synonym">Peptococcus prevotii</name>
    <dbReference type="NCBI Taxonomy" id="525919"/>
    <lineage>
        <taxon>Bacteria</taxon>
        <taxon>Bacillati</taxon>
        <taxon>Bacillota</taxon>
        <taxon>Tissierellia</taxon>
        <taxon>Tissierellales</taxon>
        <taxon>Peptoniphilaceae</taxon>
        <taxon>Anaerococcus</taxon>
    </lineage>
</organism>
<dbReference type="AlphaFoldDB" id="C7RGY9"/>
<name>C7RGY9_ANAPD</name>
<keyword evidence="2" id="KW-1185">Reference proteome</keyword>